<evidence type="ECO:0000256" key="1">
    <source>
        <dbReference type="SAM" id="SignalP"/>
    </source>
</evidence>
<dbReference type="OrthoDB" id="117402at2"/>
<dbReference type="InterPro" id="IPR036249">
    <property type="entry name" value="Thioredoxin-like_sf"/>
</dbReference>
<dbReference type="EMBL" id="RDSR01000004">
    <property type="protein sequence ID" value="RNE66554.1"/>
    <property type="molecule type" value="Genomic_DNA"/>
</dbReference>
<dbReference type="InterPro" id="IPR012336">
    <property type="entry name" value="Thioredoxin-like_fold"/>
</dbReference>
<feature type="domain" description="Thioredoxin-like fold" evidence="2">
    <location>
        <begin position="67"/>
        <end position="226"/>
    </location>
</feature>
<dbReference type="AlphaFoldDB" id="A0A3M8LPB1"/>
<evidence type="ECO:0000313" key="3">
    <source>
        <dbReference type="EMBL" id="RNE66554.1"/>
    </source>
</evidence>
<accession>A0A3M8LPB1</accession>
<proteinExistence type="predicted"/>
<dbReference type="PROSITE" id="PS51257">
    <property type="entry name" value="PROKAR_LIPOPROTEIN"/>
    <property type="match status" value="1"/>
</dbReference>
<evidence type="ECO:0000313" key="4">
    <source>
        <dbReference type="Proteomes" id="UP000279859"/>
    </source>
</evidence>
<gene>
    <name evidence="3" type="ORF">EEJ31_03915</name>
</gene>
<comment type="caution">
    <text evidence="3">The sequence shown here is derived from an EMBL/GenBank/DDBJ whole genome shotgun (WGS) entry which is preliminary data.</text>
</comment>
<reference evidence="3 4" key="1">
    <citation type="submission" date="2018-11" db="EMBL/GenBank/DDBJ databases">
        <title>Cryobacterium sp. nov., isolated from rhizosphere soil of lettuce.</title>
        <authorList>
            <person name="Wang Y."/>
        </authorList>
    </citation>
    <scope>NUCLEOTIDE SEQUENCE [LARGE SCALE GENOMIC DNA]</scope>
    <source>
        <strain evidence="3 4">NEAU-85</strain>
    </source>
</reference>
<dbReference type="RefSeq" id="WP_123044988.1">
    <property type="nucleotide sequence ID" value="NZ_RDSR01000004.1"/>
</dbReference>
<name>A0A3M8LPB1_9MICO</name>
<dbReference type="SUPFAM" id="SSF52833">
    <property type="entry name" value="Thioredoxin-like"/>
    <property type="match status" value="1"/>
</dbReference>
<feature type="signal peptide" evidence="1">
    <location>
        <begin position="1"/>
        <end position="29"/>
    </location>
</feature>
<dbReference type="Pfam" id="PF13462">
    <property type="entry name" value="Thioredoxin_4"/>
    <property type="match status" value="1"/>
</dbReference>
<protein>
    <submittedName>
        <fullName evidence="3">DsbA family protein</fullName>
    </submittedName>
</protein>
<feature type="chain" id="PRO_5038688494" evidence="1">
    <location>
        <begin position="30"/>
        <end position="236"/>
    </location>
</feature>
<keyword evidence="1" id="KW-0732">Signal</keyword>
<dbReference type="CDD" id="cd02972">
    <property type="entry name" value="DsbA_family"/>
    <property type="match status" value="1"/>
</dbReference>
<keyword evidence="4" id="KW-1185">Reference proteome</keyword>
<dbReference type="Proteomes" id="UP000279859">
    <property type="component" value="Unassembled WGS sequence"/>
</dbReference>
<sequence length="236" mass="23823">MSHTAPRRIRLAVALGVAAALALTGCAGGGGTDSDATASASSVPIPTGTAGAAHFDDGYLQVGEGATVVDVYFDPMCPICGVFEKTNGDQLASLVDAGTITLRLHPMTFLDRASQGTLYSTRADSALTCVAVAKPEATLDYLAALYENQPKENSKGLSDDELAGLTDDIGAPDIADCVAGGTYTSWAQRANDAALAGIEGADIPAIQGTPTVLVNGKSYQGPVNDAGALAEFIAAG</sequence>
<organism evidence="3 4">
    <name type="scientific">Cryobacterium tepidiphilum</name>
    <dbReference type="NCBI Taxonomy" id="2486026"/>
    <lineage>
        <taxon>Bacteria</taxon>
        <taxon>Bacillati</taxon>
        <taxon>Actinomycetota</taxon>
        <taxon>Actinomycetes</taxon>
        <taxon>Micrococcales</taxon>
        <taxon>Microbacteriaceae</taxon>
        <taxon>Cryobacterium</taxon>
    </lineage>
</organism>
<dbReference type="Gene3D" id="3.40.30.10">
    <property type="entry name" value="Glutaredoxin"/>
    <property type="match status" value="1"/>
</dbReference>
<evidence type="ECO:0000259" key="2">
    <source>
        <dbReference type="Pfam" id="PF13462"/>
    </source>
</evidence>